<proteinExistence type="inferred from homology"/>
<keyword evidence="5 7" id="KW-1133">Transmembrane helix</keyword>
<comment type="caution">
    <text evidence="9">The sequence shown here is derived from an EMBL/GenBank/DDBJ whole genome shotgun (WGS) entry which is preliminary data.</text>
</comment>
<dbReference type="CDD" id="cd06261">
    <property type="entry name" value="TM_PBP2"/>
    <property type="match status" value="1"/>
</dbReference>
<feature type="transmembrane region" description="Helical" evidence="7">
    <location>
        <begin position="227"/>
        <end position="253"/>
    </location>
</feature>
<feature type="transmembrane region" description="Helical" evidence="7">
    <location>
        <begin position="85"/>
        <end position="111"/>
    </location>
</feature>
<evidence type="ECO:0000313" key="9">
    <source>
        <dbReference type="EMBL" id="MBI4922458.1"/>
    </source>
</evidence>
<feature type="domain" description="ABC transmembrane type-1" evidence="8">
    <location>
        <begin position="86"/>
        <end position="300"/>
    </location>
</feature>
<dbReference type="InterPro" id="IPR035906">
    <property type="entry name" value="MetI-like_sf"/>
</dbReference>
<dbReference type="GO" id="GO:0055085">
    <property type="term" value="P:transmembrane transport"/>
    <property type="evidence" value="ECO:0007669"/>
    <property type="project" value="InterPro"/>
</dbReference>
<evidence type="ECO:0000256" key="4">
    <source>
        <dbReference type="ARBA" id="ARBA00022692"/>
    </source>
</evidence>
<keyword evidence="6 7" id="KW-0472">Membrane</keyword>
<evidence type="ECO:0000256" key="6">
    <source>
        <dbReference type="ARBA" id="ARBA00023136"/>
    </source>
</evidence>
<protein>
    <submittedName>
        <fullName evidence="9">Sugar ABC transporter permease</fullName>
    </submittedName>
</protein>
<feature type="transmembrane region" description="Helical" evidence="7">
    <location>
        <begin position="175"/>
        <end position="196"/>
    </location>
</feature>
<evidence type="ECO:0000313" key="10">
    <source>
        <dbReference type="Proteomes" id="UP000782610"/>
    </source>
</evidence>
<dbReference type="GO" id="GO:0005886">
    <property type="term" value="C:plasma membrane"/>
    <property type="evidence" value="ECO:0007669"/>
    <property type="project" value="UniProtKB-SubCell"/>
</dbReference>
<sequence length="307" mass="32516">MTAAPLAAAGTPMVRRFRRRASPGAVGLALAAPTLCIFAGLVAIPVASVVVTSFTSWTGFDISGIGWLGIENYAGLLTDPIFLKAFANTLIFTVATTVLLNAVGLGLALLVNTRAHGTAFLKAVLFLPVLLSPVIVGLMWSGLLRGVGGGLNQLLGFLGLIHQPVFWLGDGRFALAAVIIATVWQFAGYDMILYYAGLQNVPDTLLEAAELDGARAWEKFLHVVLPALYHVMSVVALLNVIGGLRIFDIVYVMTRGGPSRSTEVLATYMYEQGFQLNAMGVASALAVVLIVLAIGASALRLRVLRHV</sequence>
<dbReference type="Gene3D" id="1.10.3720.10">
    <property type="entry name" value="MetI-like"/>
    <property type="match status" value="1"/>
</dbReference>
<reference evidence="9" key="1">
    <citation type="submission" date="2020-07" db="EMBL/GenBank/DDBJ databases">
        <title>Huge and variable diversity of episymbiotic CPR bacteria and DPANN archaea in groundwater ecosystems.</title>
        <authorList>
            <person name="He C.Y."/>
            <person name="Keren R."/>
            <person name="Whittaker M."/>
            <person name="Farag I.F."/>
            <person name="Doudna J."/>
            <person name="Cate J.H.D."/>
            <person name="Banfield J.F."/>
        </authorList>
    </citation>
    <scope>NUCLEOTIDE SEQUENCE</scope>
    <source>
        <strain evidence="9">NC_groundwater_1586_Pr3_B-0.1um_66_15</strain>
    </source>
</reference>
<dbReference type="Pfam" id="PF00528">
    <property type="entry name" value="BPD_transp_1"/>
    <property type="match status" value="1"/>
</dbReference>
<accession>A0A933L426</accession>
<dbReference type="SUPFAM" id="SSF161098">
    <property type="entry name" value="MetI-like"/>
    <property type="match status" value="1"/>
</dbReference>
<dbReference type="InterPro" id="IPR000515">
    <property type="entry name" value="MetI-like"/>
</dbReference>
<keyword evidence="3" id="KW-1003">Cell membrane</keyword>
<evidence type="ECO:0000256" key="5">
    <source>
        <dbReference type="ARBA" id="ARBA00022989"/>
    </source>
</evidence>
<evidence type="ECO:0000259" key="8">
    <source>
        <dbReference type="PROSITE" id="PS50928"/>
    </source>
</evidence>
<evidence type="ECO:0000256" key="1">
    <source>
        <dbReference type="ARBA" id="ARBA00004651"/>
    </source>
</evidence>
<dbReference type="EMBL" id="JACRAF010000031">
    <property type="protein sequence ID" value="MBI4922458.1"/>
    <property type="molecule type" value="Genomic_DNA"/>
</dbReference>
<evidence type="ECO:0000256" key="2">
    <source>
        <dbReference type="ARBA" id="ARBA00022448"/>
    </source>
</evidence>
<gene>
    <name evidence="9" type="ORF">HY834_11970</name>
</gene>
<dbReference type="PANTHER" id="PTHR30193">
    <property type="entry name" value="ABC TRANSPORTER PERMEASE PROTEIN"/>
    <property type="match status" value="1"/>
</dbReference>
<dbReference type="Proteomes" id="UP000782610">
    <property type="component" value="Unassembled WGS sequence"/>
</dbReference>
<evidence type="ECO:0000256" key="3">
    <source>
        <dbReference type="ARBA" id="ARBA00022475"/>
    </source>
</evidence>
<feature type="transmembrane region" description="Helical" evidence="7">
    <location>
        <begin position="123"/>
        <end position="144"/>
    </location>
</feature>
<comment type="subcellular location">
    <subcellularLocation>
        <location evidence="1 7">Cell membrane</location>
        <topology evidence="1 7">Multi-pass membrane protein</topology>
    </subcellularLocation>
</comment>
<keyword evidence="2 7" id="KW-0813">Transport</keyword>
<evidence type="ECO:0000256" key="7">
    <source>
        <dbReference type="RuleBase" id="RU363032"/>
    </source>
</evidence>
<keyword evidence="4 7" id="KW-0812">Transmembrane</keyword>
<feature type="transmembrane region" description="Helical" evidence="7">
    <location>
        <begin position="25"/>
        <end position="51"/>
    </location>
</feature>
<dbReference type="PROSITE" id="PS50928">
    <property type="entry name" value="ABC_TM1"/>
    <property type="match status" value="1"/>
</dbReference>
<dbReference type="InterPro" id="IPR051393">
    <property type="entry name" value="ABC_transporter_permease"/>
</dbReference>
<name>A0A933L426_9HYPH</name>
<organism evidence="9 10">
    <name type="scientific">Devosia nanyangense</name>
    <dbReference type="NCBI Taxonomy" id="1228055"/>
    <lineage>
        <taxon>Bacteria</taxon>
        <taxon>Pseudomonadati</taxon>
        <taxon>Pseudomonadota</taxon>
        <taxon>Alphaproteobacteria</taxon>
        <taxon>Hyphomicrobiales</taxon>
        <taxon>Devosiaceae</taxon>
        <taxon>Devosia</taxon>
    </lineage>
</organism>
<feature type="transmembrane region" description="Helical" evidence="7">
    <location>
        <begin position="274"/>
        <end position="299"/>
    </location>
</feature>
<dbReference type="AlphaFoldDB" id="A0A933L426"/>
<comment type="similarity">
    <text evidence="7">Belongs to the binding-protein-dependent transport system permease family.</text>
</comment>
<dbReference type="PANTHER" id="PTHR30193:SF37">
    <property type="entry name" value="INNER MEMBRANE ABC TRANSPORTER PERMEASE PROTEIN YCJO"/>
    <property type="match status" value="1"/>
</dbReference>